<keyword evidence="1" id="KW-0175">Coiled coil</keyword>
<comment type="caution">
    <text evidence="3">The sequence shown here is derived from an EMBL/GenBank/DDBJ whole genome shotgun (WGS) entry which is preliminary data.</text>
</comment>
<feature type="chain" id="PRO_5014846929" evidence="2">
    <location>
        <begin position="32"/>
        <end position="156"/>
    </location>
</feature>
<evidence type="ECO:0000256" key="1">
    <source>
        <dbReference type="SAM" id="Coils"/>
    </source>
</evidence>
<reference evidence="3 4" key="1">
    <citation type="submission" date="2017-11" db="EMBL/GenBank/DDBJ databases">
        <title>Genome-resolved metagenomics identifies genetic mobility, metabolic interactions, and unexpected diversity in perchlorate-reducing communities.</title>
        <authorList>
            <person name="Barnum T.P."/>
            <person name="Figueroa I.A."/>
            <person name="Carlstrom C.I."/>
            <person name="Lucas L.N."/>
            <person name="Engelbrektson A.L."/>
            <person name="Coates J.D."/>
        </authorList>
    </citation>
    <scope>NUCLEOTIDE SEQUENCE [LARGE SCALE GENOMIC DNA]</scope>
    <source>
        <strain evidence="3">BM301</strain>
    </source>
</reference>
<protein>
    <submittedName>
        <fullName evidence="3">Uncharacterized protein</fullName>
    </submittedName>
</protein>
<evidence type="ECO:0000256" key="2">
    <source>
        <dbReference type="SAM" id="SignalP"/>
    </source>
</evidence>
<feature type="coiled-coil region" evidence="1">
    <location>
        <begin position="65"/>
        <end position="133"/>
    </location>
</feature>
<dbReference type="STRING" id="1111735.GCA_000428045_00297"/>
<keyword evidence="2" id="KW-0732">Signal</keyword>
<accession>A0A2N6CVJ1</accession>
<dbReference type="AlphaFoldDB" id="A0A2N6CVJ1"/>
<gene>
    <name evidence="3" type="ORF">C0630_12635</name>
</gene>
<organism evidence="3 4">
    <name type="scientific">Sedimenticola selenatireducens</name>
    <dbReference type="NCBI Taxonomy" id="191960"/>
    <lineage>
        <taxon>Bacteria</taxon>
        <taxon>Pseudomonadati</taxon>
        <taxon>Pseudomonadota</taxon>
        <taxon>Gammaproteobacteria</taxon>
        <taxon>Chromatiales</taxon>
        <taxon>Sedimenticolaceae</taxon>
        <taxon>Sedimenticola</taxon>
    </lineage>
</organism>
<dbReference type="RefSeq" id="WP_273439826.1">
    <property type="nucleotide sequence ID" value="NZ_PKUN01000021.1"/>
</dbReference>
<sequence length="156" mass="17191">MHTFNNQHRANLSRPVLISLLLCLLSPAIQAATAQTDDNHASWTANRSLEAADTGLIYSLPVVNQKQLASEIDTLNQQLKQRQENLSQVIEKNHFTATDALIIAALPGGILYAAVKKQRVLQAEEELDKVTSQLDSLADFRPTKPKPLQPAMLASR</sequence>
<proteinExistence type="predicted"/>
<name>A0A2N6CVJ1_9GAMM</name>
<dbReference type="EMBL" id="PKUN01000021">
    <property type="protein sequence ID" value="PLX61230.1"/>
    <property type="molecule type" value="Genomic_DNA"/>
</dbReference>
<feature type="signal peptide" evidence="2">
    <location>
        <begin position="1"/>
        <end position="31"/>
    </location>
</feature>
<evidence type="ECO:0000313" key="4">
    <source>
        <dbReference type="Proteomes" id="UP000235015"/>
    </source>
</evidence>
<dbReference type="Proteomes" id="UP000235015">
    <property type="component" value="Unassembled WGS sequence"/>
</dbReference>
<evidence type="ECO:0000313" key="3">
    <source>
        <dbReference type="EMBL" id="PLX61230.1"/>
    </source>
</evidence>